<gene>
    <name evidence="1" type="ORF">BV22DRAFT_1033251</name>
</gene>
<organism evidence="1 2">
    <name type="scientific">Leucogyrophana mollusca</name>
    <dbReference type="NCBI Taxonomy" id="85980"/>
    <lineage>
        <taxon>Eukaryota</taxon>
        <taxon>Fungi</taxon>
        <taxon>Dikarya</taxon>
        <taxon>Basidiomycota</taxon>
        <taxon>Agaricomycotina</taxon>
        <taxon>Agaricomycetes</taxon>
        <taxon>Agaricomycetidae</taxon>
        <taxon>Boletales</taxon>
        <taxon>Boletales incertae sedis</taxon>
        <taxon>Leucogyrophana</taxon>
    </lineage>
</organism>
<keyword evidence="2" id="KW-1185">Reference proteome</keyword>
<comment type="caution">
    <text evidence="1">The sequence shown here is derived from an EMBL/GenBank/DDBJ whole genome shotgun (WGS) entry which is preliminary data.</text>
</comment>
<dbReference type="EMBL" id="MU266389">
    <property type="protein sequence ID" value="KAH7926106.1"/>
    <property type="molecule type" value="Genomic_DNA"/>
</dbReference>
<protein>
    <submittedName>
        <fullName evidence="1">Uncharacterized protein</fullName>
    </submittedName>
</protein>
<reference evidence="1" key="1">
    <citation type="journal article" date="2021" name="New Phytol.">
        <title>Evolutionary innovations through gain and loss of genes in the ectomycorrhizal Boletales.</title>
        <authorList>
            <person name="Wu G."/>
            <person name="Miyauchi S."/>
            <person name="Morin E."/>
            <person name="Kuo A."/>
            <person name="Drula E."/>
            <person name="Varga T."/>
            <person name="Kohler A."/>
            <person name="Feng B."/>
            <person name="Cao Y."/>
            <person name="Lipzen A."/>
            <person name="Daum C."/>
            <person name="Hundley H."/>
            <person name="Pangilinan J."/>
            <person name="Johnson J."/>
            <person name="Barry K."/>
            <person name="LaButti K."/>
            <person name="Ng V."/>
            <person name="Ahrendt S."/>
            <person name="Min B."/>
            <person name="Choi I.G."/>
            <person name="Park H."/>
            <person name="Plett J.M."/>
            <person name="Magnuson J."/>
            <person name="Spatafora J.W."/>
            <person name="Nagy L.G."/>
            <person name="Henrissat B."/>
            <person name="Grigoriev I.V."/>
            <person name="Yang Z.L."/>
            <person name="Xu J."/>
            <person name="Martin F.M."/>
        </authorList>
    </citation>
    <scope>NUCLEOTIDE SEQUENCE</scope>
    <source>
        <strain evidence="1">KUC20120723A-06</strain>
    </source>
</reference>
<name>A0ACB8BJP3_9AGAM</name>
<evidence type="ECO:0000313" key="2">
    <source>
        <dbReference type="Proteomes" id="UP000790709"/>
    </source>
</evidence>
<proteinExistence type="predicted"/>
<dbReference type="Proteomes" id="UP000790709">
    <property type="component" value="Unassembled WGS sequence"/>
</dbReference>
<sequence>MIIANAHPESKSIPGPHSSIHHPPPDHTKEPDADSKKPIPDTGWHGPTADGPGATPSARGGDYEHDWMHKPPYWWVSEGGLFTVEYTSECWCGNVAFEFHGEPVDAKHCHCRQCQRLHGAPFQWAVIFPKTSVRLLRNENDSLHCFSTQTRKAAHNVPCKVSCNTCRSPLFDEGRRTVLAYPSSFRFKPAKSRNHDQDVTQDIKGRHDPQHSDVHDPGYYQQVPLHFQPTCHIFYGQRVMEVPDGVPKWRGHKGESELMQEMSDVQGIMPRYKGHAQTKDEEPTQEDNLD</sequence>
<evidence type="ECO:0000313" key="1">
    <source>
        <dbReference type="EMBL" id="KAH7926106.1"/>
    </source>
</evidence>
<accession>A0ACB8BJP3</accession>